<dbReference type="Proteomes" id="UP001600165">
    <property type="component" value="Unassembled WGS sequence"/>
</dbReference>
<dbReference type="Pfam" id="PF01850">
    <property type="entry name" value="PIN"/>
    <property type="match status" value="1"/>
</dbReference>
<gene>
    <name evidence="2" type="ORF">ACFVKH_18960</name>
</gene>
<reference evidence="2 3" key="1">
    <citation type="submission" date="2024-10" db="EMBL/GenBank/DDBJ databases">
        <authorList>
            <person name="Ratan Roy A."/>
            <person name="Morales Sandoval P.H."/>
            <person name="De Los Santos Villalobos S."/>
            <person name="Chakraborty S."/>
            <person name="Mukherjee J."/>
        </authorList>
    </citation>
    <scope>NUCLEOTIDE SEQUENCE [LARGE SCALE GENOMIC DNA]</scope>
    <source>
        <strain evidence="2 3">S1</strain>
    </source>
</reference>
<dbReference type="CDD" id="cd18682">
    <property type="entry name" value="PIN_VapC-like"/>
    <property type="match status" value="1"/>
</dbReference>
<sequence>MNNAVLDASAMLAYFYDEPGADVVEKVLLTNVCMGAINWAEVLSKVSDKGCVPQDLIKTLTSQGLLGNSLEILPTTEVDALIIAQLRARTRSLGLSLGDRACLALGLRLRCPVITADQIWSELDIEVSVQTIR</sequence>
<evidence type="ECO:0000313" key="3">
    <source>
        <dbReference type="Proteomes" id="UP001600165"/>
    </source>
</evidence>
<name>A0ABW6IJJ1_9CYAN</name>
<dbReference type="EMBL" id="JBHZOL010000106">
    <property type="protein sequence ID" value="MFE4108368.1"/>
    <property type="molecule type" value="Genomic_DNA"/>
</dbReference>
<dbReference type="Gene3D" id="3.40.50.1010">
    <property type="entry name" value="5'-nuclease"/>
    <property type="match status" value="1"/>
</dbReference>
<dbReference type="InterPro" id="IPR002716">
    <property type="entry name" value="PIN_dom"/>
</dbReference>
<proteinExistence type="predicted"/>
<dbReference type="RefSeq" id="WP_377967999.1">
    <property type="nucleotide sequence ID" value="NZ_JBHZOL010000106.1"/>
</dbReference>
<keyword evidence="3" id="KW-1185">Reference proteome</keyword>
<protein>
    <submittedName>
        <fullName evidence="2">Type II toxin-antitoxin system VapC family toxin</fullName>
    </submittedName>
</protein>
<evidence type="ECO:0000313" key="2">
    <source>
        <dbReference type="EMBL" id="MFE4108368.1"/>
    </source>
</evidence>
<accession>A0ABW6IJJ1</accession>
<organism evidence="2 3">
    <name type="scientific">Almyronema epifaneia S1</name>
    <dbReference type="NCBI Taxonomy" id="2991925"/>
    <lineage>
        <taxon>Bacteria</taxon>
        <taxon>Bacillati</taxon>
        <taxon>Cyanobacteriota</taxon>
        <taxon>Cyanophyceae</taxon>
        <taxon>Nodosilineales</taxon>
        <taxon>Nodosilineaceae</taxon>
        <taxon>Almyronema</taxon>
        <taxon>Almyronema epifaneia</taxon>
    </lineage>
</organism>
<feature type="domain" description="PIN" evidence="1">
    <location>
        <begin position="5"/>
        <end position="124"/>
    </location>
</feature>
<comment type="caution">
    <text evidence="2">The sequence shown here is derived from an EMBL/GenBank/DDBJ whole genome shotgun (WGS) entry which is preliminary data.</text>
</comment>
<dbReference type="InterPro" id="IPR029060">
    <property type="entry name" value="PIN-like_dom_sf"/>
</dbReference>
<dbReference type="SUPFAM" id="SSF88723">
    <property type="entry name" value="PIN domain-like"/>
    <property type="match status" value="1"/>
</dbReference>
<evidence type="ECO:0000259" key="1">
    <source>
        <dbReference type="Pfam" id="PF01850"/>
    </source>
</evidence>